<dbReference type="Pfam" id="PF06127">
    <property type="entry name" value="Mpo1-like"/>
    <property type="match status" value="1"/>
</dbReference>
<gene>
    <name evidence="2" type="ORF">AAIA72_15060</name>
</gene>
<evidence type="ECO:0000313" key="2">
    <source>
        <dbReference type="EMBL" id="XDT72098.1"/>
    </source>
</evidence>
<protein>
    <submittedName>
        <fullName evidence="2">Mpo1-like protein</fullName>
    </submittedName>
</protein>
<dbReference type="PANTHER" id="PTHR28026">
    <property type="entry name" value="DUF962 DOMAIN PROTEIN (AFU_ORTHOLOGUE AFUA_8G05310)"/>
    <property type="match status" value="1"/>
</dbReference>
<keyword evidence="1" id="KW-0812">Transmembrane</keyword>
<feature type="transmembrane region" description="Helical" evidence="1">
    <location>
        <begin position="24"/>
        <end position="43"/>
    </location>
</feature>
<accession>A0AB39UUV7</accession>
<dbReference type="GO" id="GO:0046521">
    <property type="term" value="P:sphingoid catabolic process"/>
    <property type="evidence" value="ECO:0007669"/>
    <property type="project" value="TreeGrafter"/>
</dbReference>
<dbReference type="GO" id="GO:0016020">
    <property type="term" value="C:membrane"/>
    <property type="evidence" value="ECO:0007669"/>
    <property type="project" value="GOC"/>
</dbReference>
<organism evidence="2">
    <name type="scientific">Thermohahella caldifontis</name>
    <dbReference type="NCBI Taxonomy" id="3142973"/>
    <lineage>
        <taxon>Bacteria</taxon>
        <taxon>Pseudomonadati</taxon>
        <taxon>Pseudomonadota</taxon>
        <taxon>Gammaproteobacteria</taxon>
        <taxon>Oceanospirillales</taxon>
        <taxon>Hahellaceae</taxon>
        <taxon>Thermohahella</taxon>
    </lineage>
</organism>
<dbReference type="InterPro" id="IPR009305">
    <property type="entry name" value="Mpo1-like"/>
</dbReference>
<dbReference type="RefSeq" id="WP_369601113.1">
    <property type="nucleotide sequence ID" value="NZ_CP154858.1"/>
</dbReference>
<name>A0AB39UUV7_9GAMM</name>
<sequence>MTWTAQEWMDAYGESHQNPVNKTIHWIAVPTIFTTVVGLLWAIPVPGFMAGIPGLNWATLAMALTALWYLRLSRTLALGMILFMVADVVLVAWYDSLNHWPVWQMSLVLFVVMWILQFIGHAVEGKRPSFFKDLQFLLIGPAWLMHFIYRKLGIPL</sequence>
<evidence type="ECO:0000256" key="1">
    <source>
        <dbReference type="SAM" id="Phobius"/>
    </source>
</evidence>
<feature type="transmembrane region" description="Helical" evidence="1">
    <location>
        <begin position="100"/>
        <end position="119"/>
    </location>
</feature>
<proteinExistence type="predicted"/>
<keyword evidence="1" id="KW-0472">Membrane</keyword>
<keyword evidence="1" id="KW-1133">Transmembrane helix</keyword>
<reference evidence="2" key="1">
    <citation type="submission" date="2024-05" db="EMBL/GenBank/DDBJ databases">
        <title>Genome sequencing of novel strain.</title>
        <authorList>
            <person name="Ganbat D."/>
            <person name="Ganbat S."/>
            <person name="Lee S.-J."/>
        </authorList>
    </citation>
    <scope>NUCLEOTIDE SEQUENCE</scope>
    <source>
        <strain evidence="2">SMD15-11</strain>
    </source>
</reference>
<feature type="transmembrane region" description="Helical" evidence="1">
    <location>
        <begin position="49"/>
        <end position="69"/>
    </location>
</feature>
<feature type="transmembrane region" description="Helical" evidence="1">
    <location>
        <begin position="76"/>
        <end position="94"/>
    </location>
</feature>
<dbReference type="AlphaFoldDB" id="A0AB39UUV7"/>
<dbReference type="EMBL" id="CP154858">
    <property type="protein sequence ID" value="XDT72098.1"/>
    <property type="molecule type" value="Genomic_DNA"/>
</dbReference>
<dbReference type="KEGG" id="tcd:AAIA72_15060"/>
<dbReference type="PANTHER" id="PTHR28026:SF9">
    <property type="entry name" value="2-HYDROXY-PALMITIC ACID DIOXYGENASE MPO1"/>
    <property type="match status" value="1"/>
</dbReference>